<accession>A0A0A8B9T8</accession>
<dbReference type="EMBL" id="CP009302">
    <property type="protein sequence ID" value="AJC11922.1"/>
    <property type="molecule type" value="Genomic_DNA"/>
</dbReference>
<dbReference type="PANTHER" id="PTHR22749">
    <property type="entry name" value="RIBOFLAVIN KINASE/FMN ADENYLYLTRANSFERASE"/>
    <property type="match status" value="1"/>
</dbReference>
<evidence type="ECO:0000256" key="5">
    <source>
        <dbReference type="ARBA" id="ARBA00022679"/>
    </source>
</evidence>
<keyword evidence="10 14" id="KW-0067">ATP-binding</keyword>
<dbReference type="NCBIfam" id="TIGR00083">
    <property type="entry name" value="ribF"/>
    <property type="match status" value="1"/>
</dbReference>
<evidence type="ECO:0000256" key="4">
    <source>
        <dbReference type="ARBA" id="ARBA00022643"/>
    </source>
</evidence>
<sequence>MAEIMFVGDEGFDPRVLSGATCAFGVFDGVHSAHRFLIDQARSDARERQTRAVALTFDIDPDELFRADSLRKLMSNEDRLRELSETGVDAVVAFRFSRAFASLSPEAFLERAFAGRVPSCIHVGQNFHFGSKASGGIAELTAWGSAHGMTVRAHDLLSLADMPVSATRIRALLQRGAIGEANQLLGRRFRIRGRVLPGRGEGRDMGFRTANLVVPQENRVLADGVYGAYAHVRGATYKAAVSVGVSLVFRDEATATCEVHLLDFSGDIYDEEIAVDFDTRIRPMIEFDSVEELIETVKSNIEWIRKNL</sequence>
<evidence type="ECO:0000256" key="8">
    <source>
        <dbReference type="ARBA" id="ARBA00022777"/>
    </source>
</evidence>
<dbReference type="SMART" id="SM00904">
    <property type="entry name" value="Flavokinase"/>
    <property type="match status" value="1"/>
</dbReference>
<evidence type="ECO:0000256" key="2">
    <source>
        <dbReference type="ARBA" id="ARBA00005201"/>
    </source>
</evidence>
<reference evidence="17" key="1">
    <citation type="submission" date="2014-08" db="EMBL/GenBank/DDBJ databases">
        <title>Coriobacteriaceae sp. complete genome.</title>
        <authorList>
            <person name="Looft T."/>
            <person name="Bayles D.O."/>
            <person name="Stanton T.B."/>
        </authorList>
    </citation>
    <scope>NUCLEOTIDE SEQUENCE [LARGE SCALE GENOMIC DNA]</scope>
    <source>
        <strain evidence="17">68-1-3</strain>
    </source>
</reference>
<evidence type="ECO:0000256" key="7">
    <source>
        <dbReference type="ARBA" id="ARBA00022741"/>
    </source>
</evidence>
<reference evidence="16 17" key="2">
    <citation type="journal article" date="2015" name="Genome Announc.">
        <title>Complete Genome Sequence of Coriobacteriaceae Strain 68-1-3, a Novel Mucus-Degrading Isolate from the Swine Intestinal Tract.</title>
        <authorList>
            <person name="Looft T."/>
            <person name="Bayles D.O."/>
            <person name="Alt D.P."/>
            <person name="Stanton T.B."/>
        </authorList>
    </citation>
    <scope>NUCLEOTIDE SEQUENCE [LARGE SCALE GENOMIC DNA]</scope>
    <source>
        <strain evidence="16 17">68-1-3</strain>
    </source>
</reference>
<dbReference type="PANTHER" id="PTHR22749:SF6">
    <property type="entry name" value="RIBOFLAVIN KINASE"/>
    <property type="match status" value="1"/>
</dbReference>
<dbReference type="EC" id="2.7.7.2" evidence="14"/>
<comment type="pathway">
    <text evidence="2 14">Cofactor biosynthesis; FMN biosynthesis; FMN from riboflavin (ATP route): step 1/1.</text>
</comment>
<dbReference type="Gene3D" id="2.40.30.30">
    <property type="entry name" value="Riboflavin kinase-like"/>
    <property type="match status" value="1"/>
</dbReference>
<keyword evidence="17" id="KW-1185">Reference proteome</keyword>
<keyword evidence="3 14" id="KW-0285">Flavoprotein</keyword>
<dbReference type="UniPathway" id="UPA00276">
    <property type="reaction ID" value="UER00406"/>
</dbReference>
<dbReference type="PIRSF" id="PIRSF004491">
    <property type="entry name" value="FAD_Synth"/>
    <property type="match status" value="1"/>
</dbReference>
<dbReference type="Pfam" id="PF01687">
    <property type="entry name" value="Flavokinase"/>
    <property type="match status" value="1"/>
</dbReference>
<keyword evidence="7 14" id="KW-0547">Nucleotide-binding</keyword>
<evidence type="ECO:0000313" key="16">
    <source>
        <dbReference type="EMBL" id="AJC11922.1"/>
    </source>
</evidence>
<dbReference type="GO" id="GO:0006747">
    <property type="term" value="P:FAD biosynthetic process"/>
    <property type="evidence" value="ECO:0007669"/>
    <property type="project" value="UniProtKB-UniRule"/>
</dbReference>
<keyword evidence="11" id="KW-0511">Multifunctional enzyme</keyword>
<evidence type="ECO:0000256" key="13">
    <source>
        <dbReference type="ARBA" id="ARBA00049494"/>
    </source>
</evidence>
<keyword evidence="6 14" id="KW-0548">Nucleotidyltransferase</keyword>
<dbReference type="SUPFAM" id="SSF52374">
    <property type="entry name" value="Nucleotidylyl transferase"/>
    <property type="match status" value="1"/>
</dbReference>
<evidence type="ECO:0000256" key="1">
    <source>
        <dbReference type="ARBA" id="ARBA00004726"/>
    </source>
</evidence>
<dbReference type="Pfam" id="PF06574">
    <property type="entry name" value="FAD_syn"/>
    <property type="match status" value="1"/>
</dbReference>
<dbReference type="GO" id="GO:0005524">
    <property type="term" value="F:ATP binding"/>
    <property type="evidence" value="ECO:0007669"/>
    <property type="project" value="UniProtKB-UniRule"/>
</dbReference>
<proteinExistence type="inferred from homology"/>
<keyword evidence="9 14" id="KW-0274">FAD</keyword>
<comment type="pathway">
    <text evidence="1 14">Cofactor biosynthesis; FAD biosynthesis; FAD from FMN: step 1/1.</text>
</comment>
<comment type="catalytic activity">
    <reaction evidence="12 14">
        <text>riboflavin + ATP = FMN + ADP + H(+)</text>
        <dbReference type="Rhea" id="RHEA:14357"/>
        <dbReference type="ChEBI" id="CHEBI:15378"/>
        <dbReference type="ChEBI" id="CHEBI:30616"/>
        <dbReference type="ChEBI" id="CHEBI:57986"/>
        <dbReference type="ChEBI" id="CHEBI:58210"/>
        <dbReference type="ChEBI" id="CHEBI:456216"/>
        <dbReference type="EC" id="2.7.1.26"/>
    </reaction>
</comment>
<dbReference type="InterPro" id="IPR023468">
    <property type="entry name" value="Riboflavin_kinase"/>
</dbReference>
<dbReference type="AlphaFoldDB" id="A0A0A8B9T8"/>
<dbReference type="GO" id="GO:0009231">
    <property type="term" value="P:riboflavin biosynthetic process"/>
    <property type="evidence" value="ECO:0007669"/>
    <property type="project" value="InterPro"/>
</dbReference>
<evidence type="ECO:0000256" key="11">
    <source>
        <dbReference type="ARBA" id="ARBA00023268"/>
    </source>
</evidence>
<dbReference type="InterPro" id="IPR015865">
    <property type="entry name" value="Riboflavin_kinase_bac/euk"/>
</dbReference>
<dbReference type="GO" id="GO:0003919">
    <property type="term" value="F:FMN adenylyltransferase activity"/>
    <property type="evidence" value="ECO:0007669"/>
    <property type="project" value="UniProtKB-UniRule"/>
</dbReference>
<comment type="similarity">
    <text evidence="14">Belongs to the ribF family.</text>
</comment>
<comment type="catalytic activity">
    <reaction evidence="13 14">
        <text>FMN + ATP + H(+) = FAD + diphosphate</text>
        <dbReference type="Rhea" id="RHEA:17237"/>
        <dbReference type="ChEBI" id="CHEBI:15378"/>
        <dbReference type="ChEBI" id="CHEBI:30616"/>
        <dbReference type="ChEBI" id="CHEBI:33019"/>
        <dbReference type="ChEBI" id="CHEBI:57692"/>
        <dbReference type="ChEBI" id="CHEBI:58210"/>
        <dbReference type="EC" id="2.7.7.2"/>
    </reaction>
</comment>
<dbReference type="RefSeq" id="WP_039688851.1">
    <property type="nucleotide sequence ID" value="NZ_CP009302.1"/>
</dbReference>
<evidence type="ECO:0000256" key="3">
    <source>
        <dbReference type="ARBA" id="ARBA00022630"/>
    </source>
</evidence>
<dbReference type="GO" id="GO:0009398">
    <property type="term" value="P:FMN biosynthetic process"/>
    <property type="evidence" value="ECO:0007669"/>
    <property type="project" value="UniProtKB-UniRule"/>
</dbReference>
<gene>
    <name evidence="16" type="ORF">JI75_03820</name>
</gene>
<dbReference type="Gene3D" id="3.40.50.620">
    <property type="entry name" value="HUPs"/>
    <property type="match status" value="1"/>
</dbReference>
<dbReference type="EC" id="2.7.1.26" evidence="14"/>
<evidence type="ECO:0000256" key="6">
    <source>
        <dbReference type="ARBA" id="ARBA00022695"/>
    </source>
</evidence>
<dbReference type="STRING" id="1531429.JI75_03820"/>
<dbReference type="UniPathway" id="UPA00277">
    <property type="reaction ID" value="UER00407"/>
</dbReference>
<evidence type="ECO:0000256" key="10">
    <source>
        <dbReference type="ARBA" id="ARBA00022840"/>
    </source>
</evidence>
<feature type="domain" description="Riboflavin kinase" evidence="15">
    <location>
        <begin position="184"/>
        <end position="305"/>
    </location>
</feature>
<protein>
    <recommendedName>
        <fullName evidence="14">Riboflavin biosynthesis protein</fullName>
    </recommendedName>
    <domain>
        <recommendedName>
            <fullName evidence="14">Riboflavin kinase</fullName>
            <ecNumber evidence="14">2.7.1.26</ecNumber>
        </recommendedName>
        <alternativeName>
            <fullName evidence="14">Flavokinase</fullName>
        </alternativeName>
    </domain>
    <domain>
        <recommendedName>
            <fullName evidence="14">FMN adenylyltransferase</fullName>
            <ecNumber evidence="14">2.7.7.2</ecNumber>
        </recommendedName>
        <alternativeName>
            <fullName evidence="14">FAD pyrophosphorylase</fullName>
        </alternativeName>
        <alternativeName>
            <fullName evidence="14">FAD synthase</fullName>
        </alternativeName>
    </domain>
</protein>
<evidence type="ECO:0000259" key="15">
    <source>
        <dbReference type="SMART" id="SM00904"/>
    </source>
</evidence>
<organism evidence="16 17">
    <name type="scientific">Berryella intestinalis</name>
    <dbReference type="NCBI Taxonomy" id="1531429"/>
    <lineage>
        <taxon>Bacteria</taxon>
        <taxon>Bacillati</taxon>
        <taxon>Actinomycetota</taxon>
        <taxon>Coriobacteriia</taxon>
        <taxon>Eggerthellales</taxon>
        <taxon>Eggerthellaceae</taxon>
        <taxon>Berryella</taxon>
    </lineage>
</organism>
<evidence type="ECO:0000256" key="12">
    <source>
        <dbReference type="ARBA" id="ARBA00047880"/>
    </source>
</evidence>
<dbReference type="Proteomes" id="UP000031121">
    <property type="component" value="Chromosome"/>
</dbReference>
<dbReference type="HOGENOM" id="CLU_048437_0_0_11"/>
<evidence type="ECO:0000256" key="14">
    <source>
        <dbReference type="PIRNR" id="PIRNR004491"/>
    </source>
</evidence>
<dbReference type="SUPFAM" id="SSF82114">
    <property type="entry name" value="Riboflavin kinase-like"/>
    <property type="match status" value="1"/>
</dbReference>
<dbReference type="InterPro" id="IPR014729">
    <property type="entry name" value="Rossmann-like_a/b/a_fold"/>
</dbReference>
<dbReference type="CDD" id="cd02064">
    <property type="entry name" value="FAD_synthetase_N"/>
    <property type="match status" value="1"/>
</dbReference>
<dbReference type="GO" id="GO:0008531">
    <property type="term" value="F:riboflavin kinase activity"/>
    <property type="evidence" value="ECO:0007669"/>
    <property type="project" value="UniProtKB-UniRule"/>
</dbReference>
<dbReference type="KEGG" id="cbac:JI75_03820"/>
<keyword evidence="4 14" id="KW-0288">FMN</keyword>
<dbReference type="InterPro" id="IPR015864">
    <property type="entry name" value="FAD_synthase"/>
</dbReference>
<dbReference type="InterPro" id="IPR023465">
    <property type="entry name" value="Riboflavin_kinase_dom_sf"/>
</dbReference>
<dbReference type="InterPro" id="IPR002606">
    <property type="entry name" value="Riboflavin_kinase_bac"/>
</dbReference>
<evidence type="ECO:0000313" key="17">
    <source>
        <dbReference type="Proteomes" id="UP000031121"/>
    </source>
</evidence>
<name>A0A0A8B9T8_9ACTN</name>
<keyword evidence="5 14" id="KW-0808">Transferase</keyword>
<keyword evidence="8 14" id="KW-0418">Kinase</keyword>
<evidence type="ECO:0000256" key="9">
    <source>
        <dbReference type="ARBA" id="ARBA00022827"/>
    </source>
</evidence>